<evidence type="ECO:0000313" key="1">
    <source>
        <dbReference type="EMBL" id="RKF50875.1"/>
    </source>
</evidence>
<protein>
    <submittedName>
        <fullName evidence="1">Uncharacterized protein</fullName>
    </submittedName>
</protein>
<dbReference type="EMBL" id="MCAS01000001">
    <property type="protein sequence ID" value="RKF50875.1"/>
    <property type="molecule type" value="Genomic_DNA"/>
</dbReference>
<accession>A0A420H040</accession>
<evidence type="ECO:0000313" key="2">
    <source>
        <dbReference type="Proteomes" id="UP000283709"/>
    </source>
</evidence>
<dbReference type="AlphaFoldDB" id="A0A420H040"/>
<comment type="caution">
    <text evidence="1">The sequence shown here is derived from an EMBL/GenBank/DDBJ whole genome shotgun (WGS) entry which is preliminary data.</text>
</comment>
<reference evidence="1 2" key="1">
    <citation type="submission" date="2016-07" db="EMBL/GenBank/DDBJ databases">
        <title>Genome analysis of Burkholderia fungorum ES3-20.</title>
        <authorList>
            <person name="Xu D."/>
            <person name="Yao R."/>
            <person name="Zheng S."/>
        </authorList>
    </citation>
    <scope>NUCLEOTIDE SEQUENCE [LARGE SCALE GENOMIC DNA]</scope>
    <source>
        <strain evidence="1 2">ES3-20</strain>
    </source>
</reference>
<name>A0A420H040_9BURK</name>
<organism evidence="1 2">
    <name type="scientific">Paraburkholderia fungorum</name>
    <dbReference type="NCBI Taxonomy" id="134537"/>
    <lineage>
        <taxon>Bacteria</taxon>
        <taxon>Pseudomonadati</taxon>
        <taxon>Pseudomonadota</taxon>
        <taxon>Betaproteobacteria</taxon>
        <taxon>Burkholderiales</taxon>
        <taxon>Burkholderiaceae</taxon>
        <taxon>Paraburkholderia</taxon>
    </lineage>
</organism>
<sequence length="106" mass="11989">MIVRIVFQLGSKNAVDGMNESEHPMQLLRRSIFFGNNFVTVSTLKGRSNFIASAINQGKNISAYQVSIFRGYINLLIDDEPRDLLSRVLALHPRFSIVNHEAAQRN</sequence>
<dbReference type="Proteomes" id="UP000283709">
    <property type="component" value="Unassembled WGS sequence"/>
</dbReference>
<gene>
    <name evidence="1" type="ORF">BCY88_01500</name>
</gene>
<proteinExistence type="predicted"/>